<dbReference type="RefSeq" id="WP_056683614.1">
    <property type="nucleotide sequence ID" value="NZ_CP085712.1"/>
</dbReference>
<keyword evidence="1" id="KW-0812">Transmembrane</keyword>
<evidence type="ECO:0000313" key="3">
    <source>
        <dbReference type="Proteomes" id="UP000050996"/>
    </source>
</evidence>
<comment type="caution">
    <text evidence="2">The sequence shown here is derived from an EMBL/GenBank/DDBJ whole genome shotgun (WGS) entry which is preliminary data.</text>
</comment>
<gene>
    <name evidence="2" type="ORF">AN957_09265</name>
</gene>
<dbReference type="AlphaFoldDB" id="A0A0Q3QM56"/>
<keyword evidence="1" id="KW-1133">Transmembrane helix</keyword>
<dbReference type="STRING" id="1637975.AN957_09265"/>
<dbReference type="PATRIC" id="fig|1637975.4.peg.1615"/>
<sequence>MKSTELKWALVILVIVLLGYILPYTLFTNIAAWYGSFLLWTILAIAIIGINYLITRKWGE</sequence>
<feature type="transmembrane region" description="Helical" evidence="1">
    <location>
        <begin position="33"/>
        <end position="54"/>
    </location>
</feature>
<name>A0A0Q3QM56_9BACI</name>
<organism evidence="2 3">
    <name type="scientific">Cytobacillus solani</name>
    <dbReference type="NCBI Taxonomy" id="1637975"/>
    <lineage>
        <taxon>Bacteria</taxon>
        <taxon>Bacillati</taxon>
        <taxon>Bacillota</taxon>
        <taxon>Bacilli</taxon>
        <taxon>Bacillales</taxon>
        <taxon>Bacillaceae</taxon>
        <taxon>Cytobacillus</taxon>
    </lineage>
</organism>
<reference evidence="2 3" key="1">
    <citation type="submission" date="2015-09" db="EMBL/GenBank/DDBJ databases">
        <title>Genome sequencing project for genomic taxonomy and phylogenomics of Bacillus-like bacteria.</title>
        <authorList>
            <person name="Liu B."/>
            <person name="Wang J."/>
            <person name="Zhu Y."/>
            <person name="Liu G."/>
            <person name="Chen Q."/>
            <person name="Chen Z."/>
            <person name="Lan J."/>
            <person name="Che J."/>
            <person name="Ge C."/>
            <person name="Shi H."/>
            <person name="Pan Z."/>
            <person name="Liu X."/>
        </authorList>
    </citation>
    <scope>NUCLEOTIDE SEQUENCE [LARGE SCALE GENOMIC DNA]</scope>
    <source>
        <strain evidence="2 3">FJAT-18043</strain>
    </source>
</reference>
<dbReference type="EMBL" id="LJIX01000006">
    <property type="protein sequence ID" value="KQL18744.1"/>
    <property type="molecule type" value="Genomic_DNA"/>
</dbReference>
<protein>
    <submittedName>
        <fullName evidence="2">Uncharacterized protein</fullName>
    </submittedName>
</protein>
<feature type="transmembrane region" description="Helical" evidence="1">
    <location>
        <begin position="7"/>
        <end position="27"/>
    </location>
</feature>
<proteinExistence type="predicted"/>
<accession>A0A0Q3QM56</accession>
<evidence type="ECO:0000313" key="2">
    <source>
        <dbReference type="EMBL" id="KQL18744.1"/>
    </source>
</evidence>
<keyword evidence="1" id="KW-0472">Membrane</keyword>
<keyword evidence="3" id="KW-1185">Reference proteome</keyword>
<evidence type="ECO:0000256" key="1">
    <source>
        <dbReference type="SAM" id="Phobius"/>
    </source>
</evidence>
<dbReference type="Proteomes" id="UP000050996">
    <property type="component" value="Unassembled WGS sequence"/>
</dbReference>